<name>A0A0A9H462_ARUDO</name>
<dbReference type="EMBL" id="GBRH01166344">
    <property type="protein sequence ID" value="JAE31552.1"/>
    <property type="molecule type" value="Transcribed_RNA"/>
</dbReference>
<dbReference type="AlphaFoldDB" id="A0A0A9H462"/>
<protein>
    <submittedName>
        <fullName evidence="2">Uncharacterized protein</fullName>
    </submittedName>
</protein>
<evidence type="ECO:0000313" key="2">
    <source>
        <dbReference type="EMBL" id="JAE31552.1"/>
    </source>
</evidence>
<evidence type="ECO:0000256" key="1">
    <source>
        <dbReference type="SAM" id="MobiDB-lite"/>
    </source>
</evidence>
<feature type="region of interest" description="Disordered" evidence="1">
    <location>
        <begin position="1"/>
        <end position="24"/>
    </location>
</feature>
<reference evidence="2" key="1">
    <citation type="submission" date="2014-09" db="EMBL/GenBank/DDBJ databases">
        <authorList>
            <person name="Magalhaes I.L.F."/>
            <person name="Oliveira U."/>
            <person name="Santos F.R."/>
            <person name="Vidigal T.H.D.A."/>
            <person name="Brescovit A.D."/>
            <person name="Santos A.J."/>
        </authorList>
    </citation>
    <scope>NUCLEOTIDE SEQUENCE</scope>
    <source>
        <tissue evidence="2">Shoot tissue taken approximately 20 cm above the soil surface</tissue>
    </source>
</reference>
<sequence length="24" mass="2603">MKTEIGTGPSPPPPKPQTHKKQFA</sequence>
<accession>A0A0A9H462</accession>
<organism evidence="2">
    <name type="scientific">Arundo donax</name>
    <name type="common">Giant reed</name>
    <name type="synonym">Donax arundinaceus</name>
    <dbReference type="NCBI Taxonomy" id="35708"/>
    <lineage>
        <taxon>Eukaryota</taxon>
        <taxon>Viridiplantae</taxon>
        <taxon>Streptophyta</taxon>
        <taxon>Embryophyta</taxon>
        <taxon>Tracheophyta</taxon>
        <taxon>Spermatophyta</taxon>
        <taxon>Magnoliopsida</taxon>
        <taxon>Liliopsida</taxon>
        <taxon>Poales</taxon>
        <taxon>Poaceae</taxon>
        <taxon>PACMAD clade</taxon>
        <taxon>Arundinoideae</taxon>
        <taxon>Arundineae</taxon>
        <taxon>Arundo</taxon>
    </lineage>
</organism>
<proteinExistence type="predicted"/>
<reference evidence="2" key="2">
    <citation type="journal article" date="2015" name="Data Brief">
        <title>Shoot transcriptome of the giant reed, Arundo donax.</title>
        <authorList>
            <person name="Barrero R.A."/>
            <person name="Guerrero F.D."/>
            <person name="Moolhuijzen P."/>
            <person name="Goolsby J.A."/>
            <person name="Tidwell J."/>
            <person name="Bellgard S.E."/>
            <person name="Bellgard M.I."/>
        </authorList>
    </citation>
    <scope>NUCLEOTIDE SEQUENCE</scope>
    <source>
        <tissue evidence="2">Shoot tissue taken approximately 20 cm above the soil surface</tissue>
    </source>
</reference>